<feature type="region of interest" description="Disordered" evidence="8">
    <location>
        <begin position="228"/>
        <end position="264"/>
    </location>
</feature>
<evidence type="ECO:0000256" key="4">
    <source>
        <dbReference type="ARBA" id="ARBA00022833"/>
    </source>
</evidence>
<dbReference type="SUPFAM" id="SSF90209">
    <property type="entry name" value="Ran binding protein zinc finger-like"/>
    <property type="match status" value="1"/>
</dbReference>
<dbReference type="Gene3D" id="4.10.1060.10">
    <property type="entry name" value="Zinc finger, RanBP2-type"/>
    <property type="match status" value="1"/>
</dbReference>
<dbReference type="GO" id="GO:0008270">
    <property type="term" value="F:zinc ion binding"/>
    <property type="evidence" value="ECO:0007669"/>
    <property type="project" value="UniProtKB-KW"/>
</dbReference>
<feature type="compositionally biased region" description="Basic and acidic residues" evidence="8">
    <location>
        <begin position="228"/>
        <end position="247"/>
    </location>
</feature>
<proteinExistence type="predicted"/>
<comment type="caution">
    <text evidence="11">The sequence shown here is derived from an EMBL/GenBank/DDBJ whole genome shotgun (WGS) entry which is preliminary data.</text>
</comment>
<feature type="compositionally biased region" description="Low complexity" evidence="8">
    <location>
        <begin position="769"/>
        <end position="783"/>
    </location>
</feature>
<dbReference type="Pfam" id="PF17780">
    <property type="entry name" value="OCRE"/>
    <property type="match status" value="1"/>
</dbReference>
<feature type="region of interest" description="Disordered" evidence="8">
    <location>
        <begin position="1"/>
        <end position="152"/>
    </location>
</feature>
<feature type="compositionally biased region" description="Basic and acidic residues" evidence="8">
    <location>
        <begin position="31"/>
        <end position="61"/>
    </location>
</feature>
<dbReference type="SMART" id="SM00547">
    <property type="entry name" value="ZnF_RBZ"/>
    <property type="match status" value="1"/>
</dbReference>
<dbReference type="Proteomes" id="UP001438707">
    <property type="component" value="Unassembled WGS sequence"/>
</dbReference>
<dbReference type="InterPro" id="IPR012677">
    <property type="entry name" value="Nucleotide-bd_a/b_plait_sf"/>
</dbReference>
<dbReference type="GO" id="GO:0005634">
    <property type="term" value="C:nucleus"/>
    <property type="evidence" value="ECO:0007669"/>
    <property type="project" value="UniProtKB-SubCell"/>
</dbReference>
<sequence length="828" mass="91604">MHSDRPRRRSRSRSRTPPRHRERPRSRGRTRSPEHWREEQRWSRDRFRDDRDYHRSTDRRRYAPPLAEADDLQLQEYNGPGDDRYRPDGAQGHQYGDQRMHEVSHDHSNRRDRSLDSSDSWAHDMYRQPDEHAPETQHYHEADDYHSSHHHQGYYDQHAGAQYSDAHEAYQADMEAGPIEDAFQPSESHHYHDRASAYRADLEAGLDGDALGPSESQRYHDRQRELHREYQHEVSDRHPDRYPERTSRRPRHSEPSPSLHIKGLPEHCKDEDLYRLFGAFHGIEDVRVLRDRSTGRSRGYAFMDFVSVEAAQEVFEAGMDDPFTLEGEVLRLDYSHNPPPAAAQAANDQGLSDWICDMCQAVNFSRRPECFQCSTPRPSRPRRLQHSSETPSQILKVGGLEPHATEEMLQAAFVGLGGLEDVRIIRDKQTGACRGFGFVHFATISDATIGLQERQGITLQGQQHSLRLSYAWDRANSRPAAAPAAAAAAPIPEALQAAQAMQQYSGWAPKEFDDITQARTEQQGNAQGGQAAGHSQPGPQSSDQGADAINGGNQQQQQQQAMTGSKQSEPGGFQYDQASGYWHDPSTGYYYDANTGQYYNSQNQQWLMYDQTTGLYTPSASAAAAASSEQQQQQQQQQQISQPAQMQPEAAPGSSPPGTSAAAYSVRQDLSALHAPEIQLKPLVAAPAATSAAGAGGTSKPQQAKRGAVIGAAPKLNPEGLLAAAREEKAKKDAAAKKAQQAAERKAKQKQKQAPPAPRPKGLLAGMKASAKQDLALDAAADPEAADDGGLNNTMGPPPPKPPASGTAAPPGNVQGIIHRGKWSKRNQ</sequence>
<dbReference type="EMBL" id="JALJOS010000004">
    <property type="protein sequence ID" value="KAK9840504.1"/>
    <property type="molecule type" value="Genomic_DNA"/>
</dbReference>
<feature type="region of interest" description="Disordered" evidence="8">
    <location>
        <begin position="691"/>
        <end position="828"/>
    </location>
</feature>
<evidence type="ECO:0000256" key="6">
    <source>
        <dbReference type="PROSITE-ProRule" id="PRU00176"/>
    </source>
</evidence>
<evidence type="ECO:0000259" key="9">
    <source>
        <dbReference type="PROSITE" id="PS50102"/>
    </source>
</evidence>
<dbReference type="InterPro" id="IPR041591">
    <property type="entry name" value="OCRE"/>
</dbReference>
<feature type="compositionally biased region" description="Basic residues" evidence="8">
    <location>
        <begin position="819"/>
        <end position="828"/>
    </location>
</feature>
<gene>
    <name evidence="11" type="ORF">WJX74_010975</name>
</gene>
<reference evidence="11 12" key="1">
    <citation type="journal article" date="2024" name="Nat. Commun.">
        <title>Phylogenomics reveals the evolutionary origins of lichenization in chlorophyte algae.</title>
        <authorList>
            <person name="Puginier C."/>
            <person name="Libourel C."/>
            <person name="Otte J."/>
            <person name="Skaloud P."/>
            <person name="Haon M."/>
            <person name="Grisel S."/>
            <person name="Petersen M."/>
            <person name="Berrin J.G."/>
            <person name="Delaux P.M."/>
            <person name="Dal Grande F."/>
            <person name="Keller J."/>
        </authorList>
    </citation>
    <scope>NUCLEOTIDE SEQUENCE [LARGE SCALE GENOMIC DNA]</scope>
    <source>
        <strain evidence="11 12">SAG 2145</strain>
    </source>
</reference>
<dbReference type="GO" id="GO:0003723">
    <property type="term" value="F:RNA binding"/>
    <property type="evidence" value="ECO:0007669"/>
    <property type="project" value="UniProtKB-UniRule"/>
</dbReference>
<accession>A0AAW1S434</accession>
<dbReference type="InterPro" id="IPR001876">
    <property type="entry name" value="Znf_RanBP2"/>
</dbReference>
<keyword evidence="2" id="KW-0479">Metal-binding</keyword>
<dbReference type="Pfam" id="PF00076">
    <property type="entry name" value="RRM_1"/>
    <property type="match status" value="2"/>
</dbReference>
<evidence type="ECO:0000259" key="10">
    <source>
        <dbReference type="PROSITE" id="PS50199"/>
    </source>
</evidence>
<protein>
    <submittedName>
        <fullName evidence="11">Uncharacterized protein</fullName>
    </submittedName>
</protein>
<dbReference type="InterPro" id="IPR000504">
    <property type="entry name" value="RRM_dom"/>
</dbReference>
<feature type="domain" description="RRM" evidence="9">
    <location>
        <begin position="257"/>
        <end position="337"/>
    </location>
</feature>
<evidence type="ECO:0000256" key="2">
    <source>
        <dbReference type="ARBA" id="ARBA00022723"/>
    </source>
</evidence>
<feature type="compositionally biased region" description="Basic and acidic residues" evidence="8">
    <location>
        <begin position="96"/>
        <end position="147"/>
    </location>
</feature>
<evidence type="ECO:0000313" key="12">
    <source>
        <dbReference type="Proteomes" id="UP001438707"/>
    </source>
</evidence>
<evidence type="ECO:0000256" key="7">
    <source>
        <dbReference type="PROSITE-ProRule" id="PRU00322"/>
    </source>
</evidence>
<feature type="region of interest" description="Disordered" evidence="8">
    <location>
        <begin position="620"/>
        <end position="663"/>
    </location>
</feature>
<dbReference type="Pfam" id="PF00641">
    <property type="entry name" value="Zn_ribbon_RanBP"/>
    <property type="match status" value="1"/>
</dbReference>
<feature type="region of interest" description="Disordered" evidence="8">
    <location>
        <begin position="520"/>
        <end position="579"/>
    </location>
</feature>
<keyword evidence="4" id="KW-0862">Zinc</keyword>
<dbReference type="Gene3D" id="3.30.70.330">
    <property type="match status" value="2"/>
</dbReference>
<feature type="compositionally biased region" description="Low complexity" evidence="8">
    <location>
        <begin position="620"/>
        <end position="647"/>
    </location>
</feature>
<dbReference type="InterPro" id="IPR035979">
    <property type="entry name" value="RBD_domain_sf"/>
</dbReference>
<organism evidence="11 12">
    <name type="scientific">Apatococcus lobatus</name>
    <dbReference type="NCBI Taxonomy" id="904363"/>
    <lineage>
        <taxon>Eukaryota</taxon>
        <taxon>Viridiplantae</taxon>
        <taxon>Chlorophyta</taxon>
        <taxon>core chlorophytes</taxon>
        <taxon>Trebouxiophyceae</taxon>
        <taxon>Chlorellales</taxon>
        <taxon>Chlorellaceae</taxon>
        <taxon>Apatococcus</taxon>
    </lineage>
</organism>
<dbReference type="AlphaFoldDB" id="A0AAW1S434"/>
<dbReference type="GO" id="GO:0000398">
    <property type="term" value="P:mRNA splicing, via spliceosome"/>
    <property type="evidence" value="ECO:0007669"/>
    <property type="project" value="TreeGrafter"/>
</dbReference>
<dbReference type="SMART" id="SM00360">
    <property type="entry name" value="RRM"/>
    <property type="match status" value="2"/>
</dbReference>
<evidence type="ECO:0000256" key="5">
    <source>
        <dbReference type="ARBA" id="ARBA00023242"/>
    </source>
</evidence>
<dbReference type="PANTHER" id="PTHR13948:SF3">
    <property type="entry name" value="FI21118P1"/>
    <property type="match status" value="1"/>
</dbReference>
<keyword evidence="3 7" id="KW-0863">Zinc-finger</keyword>
<feature type="compositionally biased region" description="Basic and acidic residues" evidence="8">
    <location>
        <begin position="725"/>
        <end position="736"/>
    </location>
</feature>
<dbReference type="PROSITE" id="PS50199">
    <property type="entry name" value="ZF_RANBP2_2"/>
    <property type="match status" value="1"/>
</dbReference>
<evidence type="ECO:0000313" key="11">
    <source>
        <dbReference type="EMBL" id="KAK9840504.1"/>
    </source>
</evidence>
<dbReference type="PROSITE" id="PS50102">
    <property type="entry name" value="RRM"/>
    <property type="match status" value="2"/>
</dbReference>
<name>A0AAW1S434_9CHLO</name>
<evidence type="ECO:0000256" key="1">
    <source>
        <dbReference type="ARBA" id="ARBA00004123"/>
    </source>
</evidence>
<comment type="subcellular location">
    <subcellularLocation>
        <location evidence="1">Nucleus</location>
    </subcellularLocation>
</comment>
<dbReference type="SUPFAM" id="SSF54928">
    <property type="entry name" value="RNA-binding domain, RBD"/>
    <property type="match status" value="2"/>
</dbReference>
<feature type="compositionally biased region" description="Basic residues" evidence="8">
    <location>
        <begin position="1"/>
        <end position="30"/>
    </location>
</feature>
<dbReference type="PANTHER" id="PTHR13948">
    <property type="entry name" value="RNA-BINDING PROTEIN"/>
    <property type="match status" value="1"/>
</dbReference>
<dbReference type="CDD" id="cd16162">
    <property type="entry name" value="OCRE_RBM5_like"/>
    <property type="match status" value="1"/>
</dbReference>
<dbReference type="PROSITE" id="PS01358">
    <property type="entry name" value="ZF_RANBP2_1"/>
    <property type="match status" value="1"/>
</dbReference>
<keyword evidence="5" id="KW-0539">Nucleus</keyword>
<feature type="domain" description="RRM" evidence="9">
    <location>
        <begin position="393"/>
        <end position="473"/>
    </location>
</feature>
<dbReference type="InterPro" id="IPR036443">
    <property type="entry name" value="Znf_RanBP2_sf"/>
</dbReference>
<keyword evidence="12" id="KW-1185">Reference proteome</keyword>
<keyword evidence="6" id="KW-0694">RNA-binding</keyword>
<feature type="domain" description="RanBP2-type" evidence="10">
    <location>
        <begin position="348"/>
        <end position="379"/>
    </location>
</feature>
<evidence type="ECO:0000256" key="3">
    <source>
        <dbReference type="ARBA" id="ARBA00022771"/>
    </source>
</evidence>
<evidence type="ECO:0000256" key="8">
    <source>
        <dbReference type="SAM" id="MobiDB-lite"/>
    </source>
</evidence>